<dbReference type="InterPro" id="IPR013078">
    <property type="entry name" value="His_Pase_superF_clade-1"/>
</dbReference>
<dbReference type="PANTHER" id="PTHR48100">
    <property type="entry name" value="BROAD-SPECIFICITY PHOSPHATASE YOR283W-RELATED"/>
    <property type="match status" value="1"/>
</dbReference>
<proteinExistence type="predicted"/>
<accession>A0A9W7DV14</accession>
<sequence>MLLYLTSLLLILIVAPVISLSSMSIPMSHRLPSLSPHLRRLYLVRHGEVIPPGGVHGVHYGDMDVPLSPLGKLEASAAAKFLEGYGMRRVVSSPLSRAVYGAERIREGRGGMEGGTRTLPGFSELKRGAWRGQTKESIGTELYEAFNRAEPGTTPEGGESLNDIRERVLEARDEVLGMLEE</sequence>
<dbReference type="Gene3D" id="3.40.50.1240">
    <property type="entry name" value="Phosphoglycerate mutase-like"/>
    <property type="match status" value="1"/>
</dbReference>
<dbReference type="SUPFAM" id="SSF53254">
    <property type="entry name" value="Phosphoglycerate mutase-like"/>
    <property type="match status" value="1"/>
</dbReference>
<dbReference type="OrthoDB" id="354304at2759"/>
<reference evidence="2" key="1">
    <citation type="submission" date="2022-07" db="EMBL/GenBank/DDBJ databases">
        <title>Genome analysis of Parmales, a sister group of diatoms, reveals the evolutionary specialization of diatoms from phago-mixotrophs to photoautotrophs.</title>
        <authorList>
            <person name="Ban H."/>
            <person name="Sato S."/>
            <person name="Yoshikawa S."/>
            <person name="Kazumasa Y."/>
            <person name="Nakamura Y."/>
            <person name="Ichinomiya M."/>
            <person name="Saitoh K."/>
            <person name="Sato N."/>
            <person name="Blanc-Mathieu R."/>
            <person name="Endo H."/>
            <person name="Kuwata A."/>
            <person name="Ogata H."/>
        </authorList>
    </citation>
    <scope>NUCLEOTIDE SEQUENCE</scope>
</reference>
<dbReference type="AlphaFoldDB" id="A0A9W7DV14"/>
<dbReference type="CDD" id="cd07067">
    <property type="entry name" value="HP_PGM_like"/>
    <property type="match status" value="1"/>
</dbReference>
<dbReference type="EMBL" id="BRXZ01002219">
    <property type="protein sequence ID" value="GMH57349.1"/>
    <property type="molecule type" value="Genomic_DNA"/>
</dbReference>
<dbReference type="PANTHER" id="PTHR48100:SF44">
    <property type="entry name" value="PHOSPHATASE C1620.13-RELATED"/>
    <property type="match status" value="1"/>
</dbReference>
<gene>
    <name evidence="2" type="ORF">TrRE_jg1581</name>
</gene>
<evidence type="ECO:0000313" key="2">
    <source>
        <dbReference type="EMBL" id="GMH57349.1"/>
    </source>
</evidence>
<keyword evidence="1" id="KW-0732">Signal</keyword>
<evidence type="ECO:0000313" key="3">
    <source>
        <dbReference type="Proteomes" id="UP001165082"/>
    </source>
</evidence>
<protein>
    <recommendedName>
        <fullName evidence="4">Phosphoglycerate mutase-like protein</fullName>
    </recommendedName>
</protein>
<dbReference type="InterPro" id="IPR029033">
    <property type="entry name" value="His_PPase_superfam"/>
</dbReference>
<dbReference type="GO" id="GO:0016791">
    <property type="term" value="F:phosphatase activity"/>
    <property type="evidence" value="ECO:0007669"/>
    <property type="project" value="TreeGrafter"/>
</dbReference>
<feature type="signal peptide" evidence="1">
    <location>
        <begin position="1"/>
        <end position="19"/>
    </location>
</feature>
<comment type="caution">
    <text evidence="2">The sequence shown here is derived from an EMBL/GenBank/DDBJ whole genome shotgun (WGS) entry which is preliminary data.</text>
</comment>
<dbReference type="GO" id="GO:0005829">
    <property type="term" value="C:cytosol"/>
    <property type="evidence" value="ECO:0007669"/>
    <property type="project" value="TreeGrafter"/>
</dbReference>
<dbReference type="Proteomes" id="UP001165082">
    <property type="component" value="Unassembled WGS sequence"/>
</dbReference>
<dbReference type="InterPro" id="IPR050275">
    <property type="entry name" value="PGM_Phosphatase"/>
</dbReference>
<dbReference type="Pfam" id="PF00300">
    <property type="entry name" value="His_Phos_1"/>
    <property type="match status" value="1"/>
</dbReference>
<evidence type="ECO:0000256" key="1">
    <source>
        <dbReference type="SAM" id="SignalP"/>
    </source>
</evidence>
<feature type="chain" id="PRO_5040913326" description="Phosphoglycerate mutase-like protein" evidence="1">
    <location>
        <begin position="20"/>
        <end position="181"/>
    </location>
</feature>
<feature type="non-terminal residue" evidence="2">
    <location>
        <position position="1"/>
    </location>
</feature>
<organism evidence="2 3">
    <name type="scientific">Triparma retinervis</name>
    <dbReference type="NCBI Taxonomy" id="2557542"/>
    <lineage>
        <taxon>Eukaryota</taxon>
        <taxon>Sar</taxon>
        <taxon>Stramenopiles</taxon>
        <taxon>Ochrophyta</taxon>
        <taxon>Bolidophyceae</taxon>
        <taxon>Parmales</taxon>
        <taxon>Triparmaceae</taxon>
        <taxon>Triparma</taxon>
    </lineage>
</organism>
<name>A0A9W7DV14_9STRA</name>
<keyword evidence="3" id="KW-1185">Reference proteome</keyword>
<evidence type="ECO:0008006" key="4">
    <source>
        <dbReference type="Google" id="ProtNLM"/>
    </source>
</evidence>